<dbReference type="GO" id="GO:0003723">
    <property type="term" value="F:RNA binding"/>
    <property type="evidence" value="ECO:0007669"/>
    <property type="project" value="UniProtKB-KW"/>
</dbReference>
<name>A0A832UMT7_9ARCH</name>
<dbReference type="Proteomes" id="UP000646946">
    <property type="component" value="Unassembled WGS sequence"/>
</dbReference>
<gene>
    <name evidence="3" type="ORF">H1016_00935</name>
</gene>
<evidence type="ECO:0000313" key="4">
    <source>
        <dbReference type="Proteomes" id="UP000646946"/>
    </source>
</evidence>
<sequence>MVEYIKITSERLKVLLADKQTIPQIENATHTKIEIDRKTEQIEIYEKKDTPDPLGTWRARDVIKAIGRGFVKETAFRLLDEEAVLIIIDLNEYAHKKKNALERIKGRIIGTEGKSKQRIAEITDTDIVVYGKTVSIIGKLENAELAARAITMLCEGAMHNTVFRMLGREAGAL</sequence>
<dbReference type="SUPFAM" id="SSF54791">
    <property type="entry name" value="Eukaryotic type KH-domain (KH-domain type I)"/>
    <property type="match status" value="1"/>
</dbReference>
<feature type="domain" description="K Homology" evidence="2">
    <location>
        <begin position="82"/>
        <end position="155"/>
    </location>
</feature>
<dbReference type="Gene3D" id="3.30.1370.10">
    <property type="entry name" value="K Homology domain, type 1"/>
    <property type="match status" value="2"/>
</dbReference>
<dbReference type="InterPro" id="IPR036612">
    <property type="entry name" value="KH_dom_type_1_sf"/>
</dbReference>
<protein>
    <submittedName>
        <fullName evidence="3">RNA-processing protein</fullName>
    </submittedName>
</protein>
<dbReference type="AlphaFoldDB" id="A0A832UMT7"/>
<reference evidence="3 4" key="1">
    <citation type="journal article" name="Nat. Commun.">
        <title>Undinarchaeota illuminate DPANN phylogeny and the impact of gene transfer on archaeal evolution.</title>
        <authorList>
            <person name="Dombrowski N."/>
            <person name="Williams T.A."/>
            <person name="Sun J."/>
            <person name="Woodcroft B.J."/>
            <person name="Lee J.H."/>
            <person name="Minh B.Q."/>
            <person name="Rinke C."/>
            <person name="Spang A."/>
        </authorList>
    </citation>
    <scope>NUCLEOTIDE SEQUENCE [LARGE SCALE GENOMIC DNA]</scope>
    <source>
        <strain evidence="3">MAG_bin1129</strain>
    </source>
</reference>
<evidence type="ECO:0000313" key="3">
    <source>
        <dbReference type="EMBL" id="HIK00089.1"/>
    </source>
</evidence>
<evidence type="ECO:0000259" key="2">
    <source>
        <dbReference type="SMART" id="SM00322"/>
    </source>
</evidence>
<dbReference type="InterPro" id="IPR055211">
    <property type="entry name" value="KH_PNO1_2nd"/>
</dbReference>
<dbReference type="InterPro" id="IPR004087">
    <property type="entry name" value="KH_dom"/>
</dbReference>
<keyword evidence="1" id="KW-0694">RNA-binding</keyword>
<dbReference type="Pfam" id="PF22891">
    <property type="entry name" value="KH_PNO1_2nd"/>
    <property type="match status" value="1"/>
</dbReference>
<organism evidence="3 4">
    <name type="scientific">Candidatus Naiadarchaeum limnaeum</name>
    <dbReference type="NCBI Taxonomy" id="2756139"/>
    <lineage>
        <taxon>Archaea</taxon>
        <taxon>Candidatus Undinarchaeota</taxon>
        <taxon>Candidatus Undinarchaeia</taxon>
        <taxon>Candidatus Naiadarchaeales</taxon>
        <taxon>Candidatus Naiadarchaeaceae</taxon>
        <taxon>Candidatus Naiadarchaeum</taxon>
    </lineage>
</organism>
<accession>A0A832UMT7</accession>
<proteinExistence type="predicted"/>
<keyword evidence="4" id="KW-1185">Reference proteome</keyword>
<dbReference type="InterPro" id="IPR041174">
    <property type="entry name" value="KRR1-like_KH1"/>
</dbReference>
<dbReference type="PANTHER" id="PTHR12826:SF13">
    <property type="entry name" value="RNA-BINDING PROTEIN PNO1"/>
    <property type="match status" value="1"/>
</dbReference>
<evidence type="ECO:0000256" key="1">
    <source>
        <dbReference type="ARBA" id="ARBA00022884"/>
    </source>
</evidence>
<dbReference type="Pfam" id="PF17903">
    <property type="entry name" value="KH_KRR1_1st"/>
    <property type="match status" value="1"/>
</dbReference>
<dbReference type="NCBIfam" id="TIGR03665">
    <property type="entry name" value="arCOG04150"/>
    <property type="match status" value="1"/>
</dbReference>
<dbReference type="EMBL" id="DVAB01000008">
    <property type="protein sequence ID" value="HIK00089.1"/>
    <property type="molecule type" value="Genomic_DNA"/>
</dbReference>
<dbReference type="PANTHER" id="PTHR12826">
    <property type="entry name" value="RIBONUCLEASE Y"/>
    <property type="match status" value="1"/>
</dbReference>
<comment type="caution">
    <text evidence="3">The sequence shown here is derived from an EMBL/GenBank/DDBJ whole genome shotgun (WGS) entry which is preliminary data.</text>
</comment>
<dbReference type="InterPro" id="IPR019964">
    <property type="entry name" value="KH_domain_protein_archaea"/>
</dbReference>
<dbReference type="SMART" id="SM00322">
    <property type="entry name" value="KH"/>
    <property type="match status" value="1"/>
</dbReference>